<dbReference type="EMBL" id="LKMD01000105">
    <property type="protein sequence ID" value="PIA93366.1"/>
    <property type="molecule type" value="Genomic_DNA"/>
</dbReference>
<dbReference type="OrthoDB" id="3649137at2759"/>
<reference evidence="3 5" key="2">
    <citation type="submission" date="2023-09" db="EMBL/GenBank/DDBJ databases">
        <title>Complete-Gapless Cercospora beticola genome.</title>
        <authorList>
            <person name="Wyatt N.A."/>
            <person name="Spanner R.E."/>
            <person name="Bolton M.D."/>
        </authorList>
    </citation>
    <scope>NUCLEOTIDE SEQUENCE [LARGE SCALE GENOMIC DNA]</scope>
    <source>
        <strain evidence="3">Cb09-40</strain>
    </source>
</reference>
<dbReference type="AlphaFoldDB" id="A0A2G5HLC1"/>
<sequence length="253" mass="28911">MSRRFQGHRPRLTSYGTIEQQDINAEAQELYGNPSNASSWSPHNAIYEPVDRPSYRNQRGQSAYLNSRLRRSQNDALRHYATSGHVDQTTARDFRALQYLREKEAIRNRRARLASTTAAPGTPTAPRRQVGWNLRDVGPRQQPLRTVSEREYPSSLYAAAAGRRLRTTGEPEAAGTGGANVWNKPLKKSGEDWEREIAEDEARRIRGHGLDQEERVRAAAEEEEARRIRGHGLEQPMVKRRQTWGFKGTEHKM</sequence>
<gene>
    <name evidence="2" type="ORF">CB0940_04716</name>
    <name evidence="3" type="ORF">RHO25_006612</name>
</gene>
<reference evidence="2 4" key="1">
    <citation type="submission" date="2015-10" db="EMBL/GenBank/DDBJ databases">
        <title>The cercosporin biosynthetic gene cluster was horizontally transferred to several fungal lineages and shown to be expanded in Cercospora beticola based on microsynteny with recipient genomes.</title>
        <authorList>
            <person name="De Jonge R."/>
            <person name="Ebert M.K."/>
            <person name="Suttle J.C."/>
            <person name="Jurick Ii W.M."/>
            <person name="Secor G.A."/>
            <person name="Thomma B.P."/>
            <person name="Van De Peer Y."/>
            <person name="Bolton M.D."/>
        </authorList>
    </citation>
    <scope>NUCLEOTIDE SEQUENCE [LARGE SCALE GENOMIC DNA]</scope>
    <source>
        <strain evidence="2 4">09-40</strain>
    </source>
</reference>
<evidence type="ECO:0000313" key="5">
    <source>
        <dbReference type="Proteomes" id="UP001302367"/>
    </source>
</evidence>
<evidence type="ECO:0000313" key="4">
    <source>
        <dbReference type="Proteomes" id="UP000230605"/>
    </source>
</evidence>
<accession>A0A2G5HLC1</accession>
<feature type="region of interest" description="Disordered" evidence="1">
    <location>
        <begin position="212"/>
        <end position="253"/>
    </location>
</feature>
<organism evidence="2 4">
    <name type="scientific">Cercospora beticola</name>
    <name type="common">Sugarbeet leaf spot fungus</name>
    <dbReference type="NCBI Taxonomy" id="122368"/>
    <lineage>
        <taxon>Eukaryota</taxon>
        <taxon>Fungi</taxon>
        <taxon>Dikarya</taxon>
        <taxon>Ascomycota</taxon>
        <taxon>Pezizomycotina</taxon>
        <taxon>Dothideomycetes</taxon>
        <taxon>Dothideomycetidae</taxon>
        <taxon>Mycosphaerellales</taxon>
        <taxon>Mycosphaerellaceae</taxon>
        <taxon>Cercospora</taxon>
    </lineage>
</organism>
<dbReference type="Proteomes" id="UP000230605">
    <property type="component" value="Chromosome 4"/>
</dbReference>
<feature type="compositionally biased region" description="Basic and acidic residues" evidence="1">
    <location>
        <begin position="212"/>
        <end position="227"/>
    </location>
</feature>
<dbReference type="EMBL" id="CP134187">
    <property type="protein sequence ID" value="WPB01978.1"/>
    <property type="molecule type" value="Genomic_DNA"/>
</dbReference>
<evidence type="ECO:0000313" key="2">
    <source>
        <dbReference type="EMBL" id="PIA93366.1"/>
    </source>
</evidence>
<dbReference type="Proteomes" id="UP001302367">
    <property type="component" value="Chromosome 4"/>
</dbReference>
<keyword evidence="5" id="KW-1185">Reference proteome</keyword>
<evidence type="ECO:0000313" key="3">
    <source>
        <dbReference type="EMBL" id="WPB01978.1"/>
    </source>
</evidence>
<proteinExistence type="predicted"/>
<protein>
    <submittedName>
        <fullName evidence="2">Uncharacterized protein</fullName>
    </submittedName>
</protein>
<feature type="region of interest" description="Disordered" evidence="1">
    <location>
        <begin position="31"/>
        <end position="58"/>
    </location>
</feature>
<name>A0A2G5HLC1_CERBT</name>
<evidence type="ECO:0000256" key="1">
    <source>
        <dbReference type="SAM" id="MobiDB-lite"/>
    </source>
</evidence>
<feature type="compositionally biased region" description="Polar residues" evidence="1">
    <location>
        <begin position="33"/>
        <end position="42"/>
    </location>
</feature>